<reference evidence="2 3" key="1">
    <citation type="journal article" date="2024" name="BMC Biol.">
        <title>Comparative genomics of Ascetosporea gives new insight into the evolutionary basis for animal parasitism in Rhizaria.</title>
        <authorList>
            <person name="Hiltunen Thoren M."/>
            <person name="Onut-Brannstrom I."/>
            <person name="Alfjorden A."/>
            <person name="Peckova H."/>
            <person name="Swords F."/>
            <person name="Hooper C."/>
            <person name="Holzer A.S."/>
            <person name="Bass D."/>
            <person name="Burki F."/>
        </authorList>
    </citation>
    <scope>NUCLEOTIDE SEQUENCE [LARGE SCALE GENOMIC DNA]</scope>
    <source>
        <strain evidence="2">20-A016</strain>
    </source>
</reference>
<dbReference type="Proteomes" id="UP001439008">
    <property type="component" value="Unassembled WGS sequence"/>
</dbReference>
<gene>
    <name evidence="2" type="ORF">MHBO_003194</name>
</gene>
<evidence type="ECO:0000256" key="1">
    <source>
        <dbReference type="SAM" id="Coils"/>
    </source>
</evidence>
<proteinExistence type="predicted"/>
<feature type="coiled-coil region" evidence="1">
    <location>
        <begin position="72"/>
        <end position="121"/>
    </location>
</feature>
<comment type="caution">
    <text evidence="2">The sequence shown here is derived from an EMBL/GenBank/DDBJ whole genome shotgun (WGS) entry which is preliminary data.</text>
</comment>
<accession>A0ABV2APR1</accession>
<evidence type="ECO:0000313" key="2">
    <source>
        <dbReference type="EMBL" id="MES1921666.1"/>
    </source>
</evidence>
<dbReference type="EMBL" id="JBDODL010001607">
    <property type="protein sequence ID" value="MES1921666.1"/>
    <property type="molecule type" value="Genomic_DNA"/>
</dbReference>
<keyword evidence="3" id="KW-1185">Reference proteome</keyword>
<name>A0ABV2APR1_9EUKA</name>
<sequence length="219" mass="26079">MPSEKNITFVKKQKDNENQKKVYKNKNDLIKTDYGLKFTNINEDDKENFSKKIKKENSTFWKQKFQTIFSEKIALEKELANKTKQINQLLQKLSKIDFEEKEHLQNTNKHLNEKIKLLKMNNATEINHSTHLKKALDAAIDQIDIFEEKMDKFGKMDDESTDLKNYIFEMSILYEASKDAILDLKNKLLFSERKWRFGKNVKIGKKGNKKEHKKVPWKF</sequence>
<organism evidence="2 3">
    <name type="scientific">Bonamia ostreae</name>
    <dbReference type="NCBI Taxonomy" id="126728"/>
    <lineage>
        <taxon>Eukaryota</taxon>
        <taxon>Sar</taxon>
        <taxon>Rhizaria</taxon>
        <taxon>Endomyxa</taxon>
        <taxon>Ascetosporea</taxon>
        <taxon>Haplosporida</taxon>
        <taxon>Bonamia</taxon>
    </lineage>
</organism>
<evidence type="ECO:0000313" key="3">
    <source>
        <dbReference type="Proteomes" id="UP001439008"/>
    </source>
</evidence>
<protein>
    <submittedName>
        <fullName evidence="2">Uncharacterized protein</fullName>
    </submittedName>
</protein>
<keyword evidence="1" id="KW-0175">Coiled coil</keyword>